<gene>
    <name evidence="1" type="ORF">Tco_1082549</name>
</gene>
<evidence type="ECO:0000313" key="1">
    <source>
        <dbReference type="EMBL" id="GJT93704.1"/>
    </source>
</evidence>
<proteinExistence type="predicted"/>
<name>A0ABQ5I1Z9_9ASTR</name>
<reference evidence="1" key="2">
    <citation type="submission" date="2022-01" db="EMBL/GenBank/DDBJ databases">
        <authorList>
            <person name="Yamashiro T."/>
            <person name="Shiraishi A."/>
            <person name="Satake H."/>
            <person name="Nakayama K."/>
        </authorList>
    </citation>
    <scope>NUCLEOTIDE SEQUENCE</scope>
</reference>
<organism evidence="1 2">
    <name type="scientific">Tanacetum coccineum</name>
    <dbReference type="NCBI Taxonomy" id="301880"/>
    <lineage>
        <taxon>Eukaryota</taxon>
        <taxon>Viridiplantae</taxon>
        <taxon>Streptophyta</taxon>
        <taxon>Embryophyta</taxon>
        <taxon>Tracheophyta</taxon>
        <taxon>Spermatophyta</taxon>
        <taxon>Magnoliopsida</taxon>
        <taxon>eudicotyledons</taxon>
        <taxon>Gunneridae</taxon>
        <taxon>Pentapetalae</taxon>
        <taxon>asterids</taxon>
        <taxon>campanulids</taxon>
        <taxon>Asterales</taxon>
        <taxon>Asteraceae</taxon>
        <taxon>Asteroideae</taxon>
        <taxon>Anthemideae</taxon>
        <taxon>Anthemidinae</taxon>
        <taxon>Tanacetum</taxon>
    </lineage>
</organism>
<evidence type="ECO:0000313" key="2">
    <source>
        <dbReference type="Proteomes" id="UP001151760"/>
    </source>
</evidence>
<dbReference type="EMBL" id="BQNB010020227">
    <property type="protein sequence ID" value="GJT93704.1"/>
    <property type="molecule type" value="Genomic_DNA"/>
</dbReference>
<dbReference type="Proteomes" id="UP001151760">
    <property type="component" value="Unassembled WGS sequence"/>
</dbReference>
<keyword evidence="2" id="KW-1185">Reference proteome</keyword>
<sequence length="290" mass="33813">MSKTPKSIRGQSSTSPEISLEEKIRRFRVFENGVHQLNNDTLEFLAYQNLDQAFFDSISIDPFSWPQWGNLLCMNEPIYRELVREFFASFKFEASACRVELYTKRKSRDNATLSGLSRAKTVKESHLLMEFWPSIGDGGFNVGNTKVASIRNPRVKLAHRCIATTIARRKETTHRFTEIDLYYLYSVEEVEEAEEEAEGEAVNEGASGFAKMYRNMSQGDWQVIFDEKKLETLGWHLEEIHVTWAHLEKKRTRLRLYTKSFEESSDTKAWRRRLDLLMRDVMDLADGVRT</sequence>
<protein>
    <submittedName>
        <fullName evidence="1">Uncharacterized protein</fullName>
    </submittedName>
</protein>
<comment type="caution">
    <text evidence="1">The sequence shown here is derived from an EMBL/GenBank/DDBJ whole genome shotgun (WGS) entry which is preliminary data.</text>
</comment>
<reference evidence="1" key="1">
    <citation type="journal article" date="2022" name="Int. J. Mol. Sci.">
        <title>Draft Genome of Tanacetum Coccineum: Genomic Comparison of Closely Related Tanacetum-Family Plants.</title>
        <authorList>
            <person name="Yamashiro T."/>
            <person name="Shiraishi A."/>
            <person name="Nakayama K."/>
            <person name="Satake H."/>
        </authorList>
    </citation>
    <scope>NUCLEOTIDE SEQUENCE</scope>
</reference>
<accession>A0ABQ5I1Z9</accession>